<feature type="compositionally biased region" description="Polar residues" evidence="1">
    <location>
        <begin position="1164"/>
        <end position="1173"/>
    </location>
</feature>
<feature type="region of interest" description="Disordered" evidence="1">
    <location>
        <begin position="1423"/>
        <end position="1470"/>
    </location>
</feature>
<evidence type="ECO:0000313" key="4">
    <source>
        <dbReference type="Proteomes" id="UP000235371"/>
    </source>
</evidence>
<feature type="compositionally biased region" description="Pro residues" evidence="1">
    <location>
        <begin position="330"/>
        <end position="341"/>
    </location>
</feature>
<feature type="region of interest" description="Disordered" evidence="1">
    <location>
        <begin position="739"/>
        <end position="766"/>
    </location>
</feature>
<feature type="region of interest" description="Disordered" evidence="1">
    <location>
        <begin position="1556"/>
        <end position="1587"/>
    </location>
</feature>
<name>A0A2J6TWM1_9HELO</name>
<dbReference type="Pfam" id="PF01369">
    <property type="entry name" value="Sec7"/>
    <property type="match status" value="1"/>
</dbReference>
<dbReference type="SUPFAM" id="SSF50729">
    <property type="entry name" value="PH domain-like"/>
    <property type="match status" value="1"/>
</dbReference>
<dbReference type="Pfam" id="PF15410">
    <property type="entry name" value="PH_9"/>
    <property type="match status" value="1"/>
</dbReference>
<feature type="compositionally biased region" description="Low complexity" evidence="1">
    <location>
        <begin position="182"/>
        <end position="198"/>
    </location>
</feature>
<dbReference type="GeneID" id="36592453"/>
<dbReference type="InterPro" id="IPR000904">
    <property type="entry name" value="Sec7_dom"/>
</dbReference>
<feature type="compositionally biased region" description="Basic and acidic residues" evidence="1">
    <location>
        <begin position="1556"/>
        <end position="1568"/>
    </location>
</feature>
<feature type="compositionally biased region" description="Polar residues" evidence="1">
    <location>
        <begin position="993"/>
        <end position="1004"/>
    </location>
</feature>
<reference evidence="3 4" key="1">
    <citation type="submission" date="2016-04" db="EMBL/GenBank/DDBJ databases">
        <title>A degradative enzymes factory behind the ericoid mycorrhizal symbiosis.</title>
        <authorList>
            <consortium name="DOE Joint Genome Institute"/>
            <person name="Martino E."/>
            <person name="Morin E."/>
            <person name="Grelet G."/>
            <person name="Kuo A."/>
            <person name="Kohler A."/>
            <person name="Daghino S."/>
            <person name="Barry K."/>
            <person name="Choi C."/>
            <person name="Cichocki N."/>
            <person name="Clum A."/>
            <person name="Copeland A."/>
            <person name="Hainaut M."/>
            <person name="Haridas S."/>
            <person name="Labutti K."/>
            <person name="Lindquist E."/>
            <person name="Lipzen A."/>
            <person name="Khouja H.-R."/>
            <person name="Murat C."/>
            <person name="Ohm R."/>
            <person name="Olson A."/>
            <person name="Spatafora J."/>
            <person name="Veneault-Fourrey C."/>
            <person name="Henrissat B."/>
            <person name="Grigoriev I."/>
            <person name="Martin F."/>
            <person name="Perotto S."/>
        </authorList>
    </citation>
    <scope>NUCLEOTIDE SEQUENCE [LARGE SCALE GENOMIC DNA]</scope>
    <source>
        <strain evidence="3 4">E</strain>
    </source>
</reference>
<evidence type="ECO:0000259" key="2">
    <source>
        <dbReference type="PROSITE" id="PS50190"/>
    </source>
</evidence>
<protein>
    <recommendedName>
        <fullName evidence="2">SEC7 domain-containing protein</fullName>
    </recommendedName>
</protein>
<organism evidence="3 4">
    <name type="scientific">Hyaloscypha bicolor E</name>
    <dbReference type="NCBI Taxonomy" id="1095630"/>
    <lineage>
        <taxon>Eukaryota</taxon>
        <taxon>Fungi</taxon>
        <taxon>Dikarya</taxon>
        <taxon>Ascomycota</taxon>
        <taxon>Pezizomycotina</taxon>
        <taxon>Leotiomycetes</taxon>
        <taxon>Helotiales</taxon>
        <taxon>Hyaloscyphaceae</taxon>
        <taxon>Hyaloscypha</taxon>
        <taxon>Hyaloscypha bicolor</taxon>
    </lineage>
</organism>
<evidence type="ECO:0000313" key="3">
    <source>
        <dbReference type="EMBL" id="PMD67407.1"/>
    </source>
</evidence>
<dbReference type="InterPro" id="IPR011993">
    <property type="entry name" value="PH-like_dom_sf"/>
</dbReference>
<keyword evidence="4" id="KW-1185">Reference proteome</keyword>
<dbReference type="Proteomes" id="UP000235371">
    <property type="component" value="Unassembled WGS sequence"/>
</dbReference>
<gene>
    <name evidence="3" type="ORF">K444DRAFT_639371</name>
</gene>
<dbReference type="SMART" id="SM00222">
    <property type="entry name" value="Sec7"/>
    <property type="match status" value="1"/>
</dbReference>
<feature type="compositionally biased region" description="Low complexity" evidence="1">
    <location>
        <begin position="1424"/>
        <end position="1447"/>
    </location>
</feature>
<dbReference type="PANTHER" id="PTHR10663">
    <property type="entry name" value="GUANYL-NUCLEOTIDE EXCHANGE FACTOR"/>
    <property type="match status" value="1"/>
</dbReference>
<feature type="compositionally biased region" description="Polar residues" evidence="1">
    <location>
        <begin position="1"/>
        <end position="10"/>
    </location>
</feature>
<dbReference type="RefSeq" id="XP_024744311.1">
    <property type="nucleotide sequence ID" value="XM_024884376.1"/>
</dbReference>
<dbReference type="OrthoDB" id="2157641at2759"/>
<dbReference type="InterPro" id="IPR041681">
    <property type="entry name" value="PH_9"/>
</dbReference>
<dbReference type="InParanoid" id="A0A2J6TWM1"/>
<feature type="domain" description="SEC7" evidence="2">
    <location>
        <begin position="821"/>
        <end position="971"/>
    </location>
</feature>
<dbReference type="InterPro" id="IPR023394">
    <property type="entry name" value="Sec7_C_sf"/>
</dbReference>
<feature type="compositionally biased region" description="Polar residues" evidence="1">
    <location>
        <begin position="1119"/>
        <end position="1133"/>
    </location>
</feature>
<dbReference type="EMBL" id="KZ613740">
    <property type="protein sequence ID" value="PMD67407.1"/>
    <property type="molecule type" value="Genomic_DNA"/>
</dbReference>
<feature type="region of interest" description="Disordered" evidence="1">
    <location>
        <begin position="1117"/>
        <end position="1188"/>
    </location>
</feature>
<feature type="compositionally biased region" description="Low complexity" evidence="1">
    <location>
        <begin position="1174"/>
        <end position="1188"/>
    </location>
</feature>
<dbReference type="SUPFAM" id="SSF48425">
    <property type="entry name" value="Sec7 domain"/>
    <property type="match status" value="1"/>
</dbReference>
<dbReference type="PROSITE" id="PS50190">
    <property type="entry name" value="SEC7"/>
    <property type="match status" value="1"/>
</dbReference>
<feature type="compositionally biased region" description="Polar residues" evidence="1">
    <location>
        <begin position="615"/>
        <end position="628"/>
    </location>
</feature>
<dbReference type="GO" id="GO:0005085">
    <property type="term" value="F:guanyl-nucleotide exchange factor activity"/>
    <property type="evidence" value="ECO:0007669"/>
    <property type="project" value="InterPro"/>
</dbReference>
<evidence type="ECO:0000256" key="1">
    <source>
        <dbReference type="SAM" id="MobiDB-lite"/>
    </source>
</evidence>
<feature type="region of interest" description="Disordered" evidence="1">
    <location>
        <begin position="171"/>
        <end position="248"/>
    </location>
</feature>
<feature type="compositionally biased region" description="Pro residues" evidence="1">
    <location>
        <begin position="475"/>
        <end position="484"/>
    </location>
</feature>
<dbReference type="Gene3D" id="1.10.1000.11">
    <property type="entry name" value="Arf Nucleotide-binding Site Opener,domain 2"/>
    <property type="match status" value="1"/>
</dbReference>
<accession>A0A2J6TWM1</accession>
<dbReference type="InterPro" id="IPR035999">
    <property type="entry name" value="Sec7_dom_sf"/>
</dbReference>
<sequence>MQSFENTPLSPTKRLGVSLNIDTGYKGKQKEISPPQTPKTENPRPSKGNITAANRALRVRTGLRETFLDDITPIDSSRNKENDPQKSAQPNRDSHDLSLSPRQVTRDSLVDHMLLSLDQFSFGQEPGGFGIQPTVEEERLYSGFGDEEPYQPTSNFAARNGRGIGHTYSYSSDYDNADDSSRYSGGQLSRGRRSNSSSNFQPGVGRLNSKRNEKGSNSSFATSRGAPPQIPPRGLHSRSGKGSKGSSANSFDLGYAQVTSSQRWAHGLAGRSASFDYGSDRQSLNIQANPMARPIETNVAAFDPYDYDAAPTPTVPVGPRRTRPNSPIVIPQPEPTPPVDPGPHKLERKRSTRSSKSAYKGKISGNAPSGGRYDYGLKDRNRELPPMPAFNRESAAPAPLVGYGKAKDAPQNSPGFGQPSKDKPGFFRRVFGSSRNHPAPEPPPSHGSTTSAETTERPGSKTHHIGNQLKSQYTTPPPREPPPVPKEHTHVLTKKPSSFFRRRKKSVSEAEPPAPLPIVPPLMLQPKEDPNAGKTVPSPISSLRKVMNPYLRTPARTPTDPFPSVPNVDIDREMNASPDPNDRGRRGFSPEYEPDKNATIRTVRPTDPEDEDMQPSGSAHEQYLSSPNAGADGLDGTRDDRDATFLQDSSDNDRDAPSGKENMPWPASPKLPPPSVARDMALVAEYERVHSKRSPTPAKIEAAKSSPVSDAPKSATEPKSDLKQTTVITKDAEWVMVTPTKSPKQLEKENRLWLEPSSSEEDLTLPNSNSKLKVSEVVGRMSGSTDTVYKSATSLPIVQVDSAEESPPSQRRMMTAAEAIKSLDELIPDADVMVPGDGDRERAKKVYDGNEDFIQREKAAAWMGEEGPACTRTLLAYMELYDFANLNILAALRLMCGRLVLKAESQQVDRILVAFSRRWCQCNPNHGFKGVDVVHTICYSILLLNTDLHLADIDQKMTRSQFIKNTMPTIRHSVANSAPDAFEPSRPTVLPGKSSTFDVETSKGSDGLKPQRASIEVERPSWRSSFKPPMRADSEGTTPTPLDYDTPVNDCGPLVKAPFHGTLRTWEVQVEIVLKDFYNSIRDERLPLFGATMDKTQLQAPSTNSLSVFANGMLRRSPSVLSKTPSESQSYQRGRTAETVRVGNSKWSSKNRSRPRLYPGSGLGSSRTSLDDQSSMWSPSVSSSTWSKYSLGKTQTSMSVDSLGSNWPTGDYQQSIGFANALSQAIIREETIGSQGSGGSEDLRIAPLLEDESLELAGAPWAKEGIVKHKHHLEALDKKAKDRNWNEVFAVIEKGYMSLFSFSSKSMRNKSKGKASGGVVGGGNWQENAESLGSFLLRQTIASALPSPGYSKARPHVWALSLPTGAVHLFQVGTPDIVKEFVSTANYWSARLSNHPLVGGISNIEYGWSDAIVNNALVTAINDSTRPSTSGRRPSLQSSLRSSLDQGLSGGSTRSRLPGDRINISDWTPPTQSMRASNLLEQDQLKTLTDYVSGIEEELQKHNQLRSPMLLAFTPRHPNAQKAMANWEKKSSYLLREIVKFRTYIDCLQAAEAGKQKIYAERTSRKAEEDGDEEGDTTLKPDSTPRA</sequence>
<feature type="region of interest" description="Disordered" evidence="1">
    <location>
        <begin position="976"/>
        <end position="1045"/>
    </location>
</feature>
<dbReference type="STRING" id="1095630.A0A2J6TWM1"/>
<feature type="compositionally biased region" description="Basic and acidic residues" evidence="1">
    <location>
        <begin position="1577"/>
        <end position="1587"/>
    </location>
</feature>
<feature type="region of interest" description="Disordered" evidence="1">
    <location>
        <begin position="144"/>
        <end position="163"/>
    </location>
</feature>
<feature type="region of interest" description="Disordered" evidence="1">
    <location>
        <begin position="313"/>
        <end position="725"/>
    </location>
</feature>
<proteinExistence type="predicted"/>
<dbReference type="GO" id="GO:0032012">
    <property type="term" value="P:regulation of ARF protein signal transduction"/>
    <property type="evidence" value="ECO:0007669"/>
    <property type="project" value="InterPro"/>
</dbReference>
<dbReference type="PANTHER" id="PTHR10663:SF373">
    <property type="entry name" value="PH AND SEC7 DOMAIN-CONTAINING PROTEIN C11E3.11C"/>
    <property type="match status" value="1"/>
</dbReference>
<feature type="region of interest" description="Disordered" evidence="1">
    <location>
        <begin position="1"/>
        <end position="100"/>
    </location>
</feature>
<feature type="compositionally biased region" description="Basic and acidic residues" evidence="1">
    <location>
        <begin position="569"/>
        <end position="585"/>
    </location>
</feature>
<feature type="compositionally biased region" description="Pro residues" evidence="1">
    <location>
        <begin position="666"/>
        <end position="675"/>
    </location>
</feature>
<dbReference type="Gene3D" id="2.30.29.30">
    <property type="entry name" value="Pleckstrin-homology domain (PH domain)/Phosphotyrosine-binding domain (PTB)"/>
    <property type="match status" value="1"/>
</dbReference>